<keyword evidence="1" id="KW-0812">Transmembrane</keyword>
<name>A0A7G8PV85_9FLAO</name>
<evidence type="ECO:0008006" key="4">
    <source>
        <dbReference type="Google" id="ProtNLM"/>
    </source>
</evidence>
<dbReference type="Proteomes" id="UP000515514">
    <property type="component" value="Chromosome"/>
</dbReference>
<reference evidence="2 3" key="1">
    <citation type="submission" date="2020-04" db="EMBL/GenBank/DDBJ databases">
        <title>Genome sequence of Altibacter aquimarinus strain ALE3EI.</title>
        <authorList>
            <person name="Oh H.-M."/>
            <person name="Jang D."/>
        </authorList>
    </citation>
    <scope>NUCLEOTIDE SEQUENCE [LARGE SCALE GENOMIC DNA]</scope>
    <source>
        <strain evidence="2 3">ALE3EI</strain>
    </source>
</reference>
<feature type="transmembrane region" description="Helical" evidence="1">
    <location>
        <begin position="62"/>
        <end position="86"/>
    </location>
</feature>
<gene>
    <name evidence="2" type="ORF">ALE3EI_1699</name>
</gene>
<evidence type="ECO:0000313" key="2">
    <source>
        <dbReference type="EMBL" id="QNJ98251.1"/>
    </source>
</evidence>
<keyword evidence="1" id="KW-1133">Transmembrane helix</keyword>
<keyword evidence="3" id="KW-1185">Reference proteome</keyword>
<evidence type="ECO:0000256" key="1">
    <source>
        <dbReference type="SAM" id="Phobius"/>
    </source>
</evidence>
<accession>A0A7G8PV85</accession>
<sequence>MCDWEFDTKAAERFKGKLTKNCYFAAMLQLVYNIRHYFEKRGFYVSSRLADRLGMRAKSVRLFFIYVSFATFGAGFAIYLTLAFWLKLKDLLYTKRSSVFDL</sequence>
<proteinExistence type="predicted"/>
<dbReference type="KEGG" id="alti:ALE3EI_1699"/>
<dbReference type="EMBL" id="CP052909">
    <property type="protein sequence ID" value="QNJ98251.1"/>
    <property type="molecule type" value="Genomic_DNA"/>
</dbReference>
<evidence type="ECO:0000313" key="3">
    <source>
        <dbReference type="Proteomes" id="UP000515514"/>
    </source>
</evidence>
<protein>
    <recommendedName>
        <fullName evidence="4">PspC family transcriptional regulator</fullName>
    </recommendedName>
</protein>
<dbReference type="AlphaFoldDB" id="A0A7G8PV85"/>
<organism evidence="2 3">
    <name type="scientific">Constantimarinum furrinae</name>
    <dbReference type="NCBI Taxonomy" id="2562285"/>
    <lineage>
        <taxon>Bacteria</taxon>
        <taxon>Pseudomonadati</taxon>
        <taxon>Bacteroidota</taxon>
        <taxon>Flavobacteriia</taxon>
        <taxon>Flavobacteriales</taxon>
        <taxon>Flavobacteriaceae</taxon>
        <taxon>Altibacter/Constantimarinum group</taxon>
        <taxon>Constantimarinum</taxon>
    </lineage>
</organism>
<keyword evidence="1" id="KW-0472">Membrane</keyword>